<feature type="compositionally biased region" description="Low complexity" evidence="1">
    <location>
        <begin position="891"/>
        <end position="900"/>
    </location>
</feature>
<dbReference type="Proteomes" id="UP001149079">
    <property type="component" value="Unassembled WGS sequence"/>
</dbReference>
<feature type="compositionally biased region" description="Polar residues" evidence="1">
    <location>
        <begin position="116"/>
        <end position="131"/>
    </location>
</feature>
<feature type="region of interest" description="Disordered" evidence="1">
    <location>
        <begin position="882"/>
        <end position="918"/>
    </location>
</feature>
<evidence type="ECO:0000256" key="1">
    <source>
        <dbReference type="SAM" id="MobiDB-lite"/>
    </source>
</evidence>
<feature type="compositionally biased region" description="Acidic residues" evidence="1">
    <location>
        <begin position="35"/>
        <end position="47"/>
    </location>
</feature>
<dbReference type="EMBL" id="JAPQKL010000006">
    <property type="protein sequence ID" value="KAJ5124136.1"/>
    <property type="molecule type" value="Genomic_DNA"/>
</dbReference>
<proteinExistence type="predicted"/>
<sequence length="960" mass="108051">MIGELFVPTGVRDTEGTHPYLPFTANGSSGPLSYIEDDDPLPAEDTDSTPTQGTILPSGGHDSEDRDIDEDCDGVPSREDILLAIEEALLDEEPQDPSLDYTSGLIEPTTTPPVTLPGSSVTEQELEASSTVTLEQAVQDAGTSSMAPPERPITSISDSIVMPPPRYPASGNQTGSDFEVAKIRRCTRKMTQFHFNIAVWCITAGISRTQYKSFCEAIKCLEASAAEEPLPRDLSALKRTMYGQINTLEMLCCKIPVITTKLPTLSEQDRRLAESVTRTLYLINPIPMVIRLLQSPAFRKLMHKGLARSVQSPTELWESDAWTSSIRSTSGKFATYPDGKPIFPSDIVYYQCNASCCLQFGAPGHIGRVYSVSECQAKDSDMWKCVIHIQPVLQRQEVHVEDERTIIASGPGLAPHELILLTDRRYTISPRKVLRQEESVYLDRQFELEDDILAERTSERAAKSSAKSSAKASAKSTLPKGRQRFVLKHPDYKFTICRAIKSDMQVYALKNTNPIRGELEIWHYGREHLVETLFRQRCISFPMQIFCDGFRLKRTIQDSLMGIYMIPSFIPAKEREKRANLFTLTLGPHGTNYTDVTRCLMNINELERGIEVDWVDGKKMRVVAFCLSYIGDMPQQQLNAGFKGPTATYSCRKCFVRDDQRGDLDFNIVKHGRYHFECLAQRKQAIAHRIRGNKTVQREYLQNTGMLEQASPISRLSPELDLVTGFPSDPAHSEYKGLSYLVQKLLIEDILSPVGREEFAAALYRFPTPPGWTRLQSPLHHLESYQIQEHARASIIFPLLLRQRIKKKWIKDSVYESIRRTFGVVQYQPEERVVTVFAAIAKSNSLLAYHTIPEEDRQSFNKIITDARSAFQSLCTAVIKASRGPRRSRNSSRAARSSSTSRERSPTAQTDDPGTTQKADFWGLAMKRPNVHTALHYSLDASMYATPWNSNVLAGEDKHR</sequence>
<feature type="region of interest" description="Disordered" evidence="1">
    <location>
        <begin position="1"/>
        <end position="74"/>
    </location>
</feature>
<evidence type="ECO:0000313" key="3">
    <source>
        <dbReference type="Proteomes" id="UP001149079"/>
    </source>
</evidence>
<dbReference type="GeneID" id="81407875"/>
<reference evidence="2" key="1">
    <citation type="submission" date="2022-11" db="EMBL/GenBank/DDBJ databases">
        <authorList>
            <person name="Petersen C."/>
        </authorList>
    </citation>
    <scope>NUCLEOTIDE SEQUENCE</scope>
    <source>
        <strain evidence="2">IBT 22155</strain>
    </source>
</reference>
<name>A0A9W9KXA1_9EURO</name>
<keyword evidence="3" id="KW-1185">Reference proteome</keyword>
<reference evidence="2" key="2">
    <citation type="journal article" date="2023" name="IMA Fungus">
        <title>Comparative genomic study of the Penicillium genus elucidates a diverse pangenome and 15 lateral gene transfer events.</title>
        <authorList>
            <person name="Petersen C."/>
            <person name="Sorensen T."/>
            <person name="Nielsen M.R."/>
            <person name="Sondergaard T.E."/>
            <person name="Sorensen J.L."/>
            <person name="Fitzpatrick D.A."/>
            <person name="Frisvad J.C."/>
            <person name="Nielsen K.L."/>
        </authorList>
    </citation>
    <scope>NUCLEOTIDE SEQUENCE</scope>
    <source>
        <strain evidence="2">IBT 22155</strain>
    </source>
</reference>
<feature type="region of interest" description="Disordered" evidence="1">
    <location>
        <begin position="106"/>
        <end position="131"/>
    </location>
</feature>
<feature type="compositionally biased region" description="Polar residues" evidence="1">
    <location>
        <begin position="906"/>
        <end position="918"/>
    </location>
</feature>
<organism evidence="2 3">
    <name type="scientific">Penicillium bovifimosum</name>
    <dbReference type="NCBI Taxonomy" id="126998"/>
    <lineage>
        <taxon>Eukaryota</taxon>
        <taxon>Fungi</taxon>
        <taxon>Dikarya</taxon>
        <taxon>Ascomycota</taxon>
        <taxon>Pezizomycotina</taxon>
        <taxon>Eurotiomycetes</taxon>
        <taxon>Eurotiomycetidae</taxon>
        <taxon>Eurotiales</taxon>
        <taxon>Aspergillaceae</taxon>
        <taxon>Penicillium</taxon>
    </lineage>
</organism>
<dbReference type="AlphaFoldDB" id="A0A9W9KXA1"/>
<protein>
    <submittedName>
        <fullName evidence="2">Uncharacterized protein</fullName>
    </submittedName>
</protein>
<gene>
    <name evidence="2" type="ORF">N7515_007961</name>
</gene>
<accession>A0A9W9KXA1</accession>
<evidence type="ECO:0000313" key="2">
    <source>
        <dbReference type="EMBL" id="KAJ5124136.1"/>
    </source>
</evidence>
<dbReference type="RefSeq" id="XP_056518535.1">
    <property type="nucleotide sequence ID" value="XM_056668705.1"/>
</dbReference>
<comment type="caution">
    <text evidence="2">The sequence shown here is derived from an EMBL/GenBank/DDBJ whole genome shotgun (WGS) entry which is preliminary data.</text>
</comment>
<dbReference type="OrthoDB" id="4504959at2759"/>